<dbReference type="EMBL" id="AP018448">
    <property type="protein sequence ID" value="BBC30500.1"/>
    <property type="molecule type" value="Genomic_DNA"/>
</dbReference>
<evidence type="ECO:0000256" key="1">
    <source>
        <dbReference type="SAM" id="Phobius"/>
    </source>
</evidence>
<dbReference type="CDD" id="cd07823">
    <property type="entry name" value="SRPBCC_5"/>
    <property type="match status" value="1"/>
</dbReference>
<reference evidence="2 3" key="2">
    <citation type="journal article" date="2023" name="ChemBioChem">
        <title>Acyltransferase Domain Exchange between Two Independent Type I Polyketide Synthases in the Same Producer Strain of Macrolide Antibiotics.</title>
        <authorList>
            <person name="Kudo F."/>
            <person name="Kishikawa K."/>
            <person name="Tsuboi K."/>
            <person name="Kido T."/>
            <person name="Usui T."/>
            <person name="Hashimoto J."/>
            <person name="Shin-Ya K."/>
            <person name="Miyanaga A."/>
            <person name="Eguchi T."/>
        </authorList>
    </citation>
    <scope>NUCLEOTIDE SEQUENCE [LARGE SCALE GENOMIC DNA]</scope>
    <source>
        <strain evidence="2 3">A-8890</strain>
    </source>
</reference>
<evidence type="ECO:0008006" key="4">
    <source>
        <dbReference type="Google" id="ProtNLM"/>
    </source>
</evidence>
<dbReference type="RefSeq" id="WP_286249131.1">
    <property type="nucleotide sequence ID" value="NZ_AP018448.1"/>
</dbReference>
<dbReference type="PANTHER" id="PTHR38588">
    <property type="entry name" value="BLL0334 PROTEIN"/>
    <property type="match status" value="1"/>
</dbReference>
<proteinExistence type="predicted"/>
<keyword evidence="1" id="KW-0812">Transmembrane</keyword>
<gene>
    <name evidence="2" type="ORF">SGFS_017940</name>
</gene>
<keyword evidence="3" id="KW-1185">Reference proteome</keyword>
<feature type="transmembrane region" description="Helical" evidence="1">
    <location>
        <begin position="214"/>
        <end position="232"/>
    </location>
</feature>
<keyword evidence="1" id="KW-1133">Transmembrane helix</keyword>
<keyword evidence="1" id="KW-0472">Membrane</keyword>
<evidence type="ECO:0000313" key="2">
    <source>
        <dbReference type="EMBL" id="BBC30500.1"/>
    </source>
</evidence>
<name>A0ABM7F3U0_9ACTN</name>
<dbReference type="InterPro" id="IPR010419">
    <property type="entry name" value="CO_DH_gsu"/>
</dbReference>
<dbReference type="Proteomes" id="UP001321542">
    <property type="component" value="Chromosome"/>
</dbReference>
<reference evidence="2 3" key="1">
    <citation type="journal article" date="2010" name="ChemBioChem">
        <title>Cloning and characterization of the biosynthetic gene cluster of 16-membered macrolide antibiotic FD-891: involvement of a dual functional cytochrome P450 monooxygenase catalyzing epoxidation and hydroxylation.</title>
        <authorList>
            <person name="Kudo F."/>
            <person name="Motegi A."/>
            <person name="Mizoue K."/>
            <person name="Eguchi T."/>
        </authorList>
    </citation>
    <scope>NUCLEOTIDE SEQUENCE [LARGE SCALE GENOMIC DNA]</scope>
    <source>
        <strain evidence="2 3">A-8890</strain>
    </source>
</reference>
<dbReference type="Pfam" id="PF06240">
    <property type="entry name" value="COXG"/>
    <property type="match status" value="1"/>
</dbReference>
<organism evidence="2 3">
    <name type="scientific">Streptomyces graminofaciens</name>
    <dbReference type="NCBI Taxonomy" id="68212"/>
    <lineage>
        <taxon>Bacteria</taxon>
        <taxon>Bacillati</taxon>
        <taxon>Actinomycetota</taxon>
        <taxon>Actinomycetes</taxon>
        <taxon>Kitasatosporales</taxon>
        <taxon>Streptomycetaceae</taxon>
        <taxon>Streptomyces</taxon>
    </lineage>
</organism>
<dbReference type="Gene3D" id="3.30.530.20">
    <property type="match status" value="1"/>
</dbReference>
<protein>
    <recommendedName>
        <fullName evidence="4">Carbon monoxide dehydrogenase subunit G</fullName>
    </recommendedName>
</protein>
<sequence length="236" mass="24429">MQLNNEFTVPLPIEDAWKLLTDLERVGPCLPGASITGREGDDYLGQAKIKVGPITTNYKGTARFTELDEVGHRAVLTASGREARGGGNASATVVAVLVDKGDETQVNVSTELALSGKVAQFGRGVITDVSAALLKTFTERLAAMLEADKTAQETATPPVEGVTAVSERGATGTATVANSTAQRQTPTSAASAEDEVLDVLALTRGAGILRVPKPVTYAGLALLCLLIGWLLGRGGA</sequence>
<accession>A0ABM7F3U0</accession>
<dbReference type="SUPFAM" id="SSF55961">
    <property type="entry name" value="Bet v1-like"/>
    <property type="match status" value="1"/>
</dbReference>
<evidence type="ECO:0000313" key="3">
    <source>
        <dbReference type="Proteomes" id="UP001321542"/>
    </source>
</evidence>
<dbReference type="PANTHER" id="PTHR38588:SF1">
    <property type="entry name" value="BLL0334 PROTEIN"/>
    <property type="match status" value="1"/>
</dbReference>
<dbReference type="InterPro" id="IPR023393">
    <property type="entry name" value="START-like_dom_sf"/>
</dbReference>